<reference evidence="5 6" key="1">
    <citation type="submission" date="2014-04" db="EMBL/GenBank/DDBJ databases">
        <authorList>
            <person name="Bishop-Lilly K.A."/>
            <person name="Broomall S.M."/>
            <person name="Chain P.S."/>
            <person name="Chertkov O."/>
            <person name="Coyne S.R."/>
            <person name="Daligault H.E."/>
            <person name="Davenport K.W."/>
            <person name="Erkkila T."/>
            <person name="Frey K.G."/>
            <person name="Gibbons H.S."/>
            <person name="Gu W."/>
            <person name="Jaissle J."/>
            <person name="Johnson S.L."/>
            <person name="Koroleva G.I."/>
            <person name="Ladner J.T."/>
            <person name="Lo C.-C."/>
            <person name="Minogue T.D."/>
            <person name="Munk C."/>
            <person name="Palacios G.F."/>
            <person name="Redden C.L."/>
            <person name="Rosenzweig C.N."/>
            <person name="Scholz M.B."/>
            <person name="Teshima H."/>
            <person name="Xu Y."/>
        </authorList>
    </citation>
    <scope>NUCLEOTIDE SEQUENCE [LARGE SCALE GENOMIC DNA]</scope>
    <source>
        <strain evidence="5 6">BHP</strain>
    </source>
</reference>
<feature type="signal peptide" evidence="3">
    <location>
        <begin position="1"/>
        <end position="27"/>
    </location>
</feature>
<organism evidence="5 6">
    <name type="scientific">Bacillus clarus</name>
    <dbReference type="NCBI Taxonomy" id="2338372"/>
    <lineage>
        <taxon>Bacteria</taxon>
        <taxon>Bacillati</taxon>
        <taxon>Bacillota</taxon>
        <taxon>Bacilli</taxon>
        <taxon>Bacillales</taxon>
        <taxon>Bacillaceae</taxon>
        <taxon>Bacillus</taxon>
        <taxon>Bacillus cereus group</taxon>
    </lineage>
</organism>
<dbReference type="PANTHER" id="PTHR23208">
    <property type="entry name" value="LYSOZYME PROTEIN"/>
    <property type="match status" value="1"/>
</dbReference>
<dbReference type="SUPFAM" id="SSF55846">
    <property type="entry name" value="N-acetylmuramoyl-L-alanine amidase-like"/>
    <property type="match status" value="1"/>
</dbReference>
<evidence type="ECO:0000259" key="4">
    <source>
        <dbReference type="SMART" id="SM00644"/>
    </source>
</evidence>
<evidence type="ECO:0000313" key="6">
    <source>
        <dbReference type="Proteomes" id="UP000029389"/>
    </source>
</evidence>
<evidence type="ECO:0000313" key="5">
    <source>
        <dbReference type="EMBL" id="KFN03689.1"/>
    </source>
</evidence>
<accession>A0A090YXK0</accession>
<dbReference type="Pfam" id="PF01510">
    <property type="entry name" value="Amidase_2"/>
    <property type="match status" value="1"/>
</dbReference>
<evidence type="ECO:0000256" key="3">
    <source>
        <dbReference type="SAM" id="SignalP"/>
    </source>
</evidence>
<gene>
    <name evidence="5" type="ORF">DJ93_732</name>
</gene>
<dbReference type="InterPro" id="IPR002502">
    <property type="entry name" value="Amidase_domain"/>
</dbReference>
<dbReference type="GO" id="GO:0008745">
    <property type="term" value="F:N-acetylmuramoyl-L-alanine amidase activity"/>
    <property type="evidence" value="ECO:0007669"/>
    <property type="project" value="InterPro"/>
</dbReference>
<feature type="domain" description="N-acetylmuramoyl-L-alanine amidase" evidence="4">
    <location>
        <begin position="34"/>
        <end position="168"/>
    </location>
</feature>
<dbReference type="EMBL" id="JMQC01000008">
    <property type="protein sequence ID" value="KFN03689.1"/>
    <property type="molecule type" value="Genomic_DNA"/>
</dbReference>
<dbReference type="InterPro" id="IPR036505">
    <property type="entry name" value="Amidase/PGRP_sf"/>
</dbReference>
<protein>
    <recommendedName>
        <fullName evidence="2">Autolysin</fullName>
    </recommendedName>
    <alternativeName>
        <fullName evidence="1">Cell wall hydrolase</fullName>
    </alternativeName>
</protein>
<name>A0A090YXK0_9BACI</name>
<keyword evidence="3" id="KW-0732">Signal</keyword>
<dbReference type="Proteomes" id="UP000029389">
    <property type="component" value="Unassembled WGS sequence"/>
</dbReference>
<comment type="caution">
    <text evidence="5">The sequence shown here is derived from an EMBL/GenBank/DDBJ whole genome shotgun (WGS) entry which is preliminary data.</text>
</comment>
<dbReference type="SMART" id="SM00644">
    <property type="entry name" value="Ami_2"/>
    <property type="match status" value="1"/>
</dbReference>
<dbReference type="AlphaFoldDB" id="A0A090YXK0"/>
<dbReference type="Gene3D" id="3.40.80.10">
    <property type="entry name" value="Peptidoglycan recognition protein-like"/>
    <property type="match status" value="1"/>
</dbReference>
<dbReference type="CDD" id="cd06583">
    <property type="entry name" value="PGRP"/>
    <property type="match status" value="1"/>
</dbReference>
<feature type="chain" id="PRO_5001867467" description="Autolysin" evidence="3">
    <location>
        <begin position="28"/>
        <end position="353"/>
    </location>
</feature>
<evidence type="ECO:0000256" key="1">
    <source>
        <dbReference type="ARBA" id="ARBA00030881"/>
    </source>
</evidence>
<dbReference type="GO" id="GO:0009253">
    <property type="term" value="P:peptidoglycan catabolic process"/>
    <property type="evidence" value="ECO:0007669"/>
    <property type="project" value="InterPro"/>
</dbReference>
<dbReference type="Gene3D" id="2.30.30.40">
    <property type="entry name" value="SH3 Domains"/>
    <property type="match status" value="1"/>
</dbReference>
<proteinExistence type="predicted"/>
<sequence>MKKSIKLVSSLFMTLLLLFSFSTGAFADRTLIIDGLPKTPYRGGVGAYEGVVAHSTATPEAPAINIQKYESRTWRSAFVHYAVDWNETIQIADTKYIAYGAGSGANKRFVHVELCETADYGKFKRSYEKYVKLLAKILKDNNLSVEKGLWTHYDVTKYLGGTDHEDPLDYLRSHGVSEAQFRADVQRAYNNSNVDVSVPEKPSKPAEKPTANVEGVAYIQGNNINLRKGPDASYSVIRQLNKPEAYQVWGEKDGWLNLGGEQWVYNNPSYIKFEKKELVNPIVGKRVVAKVDNLRFYDSASWANKDVAGTVDAGLGFTIDAKVSVNGSPQYKVHNGKGKTYYVTANEAYVYVK</sequence>
<dbReference type="InterPro" id="IPR051595">
    <property type="entry name" value="GH25_Enzymes"/>
</dbReference>
<dbReference type="PANTHER" id="PTHR23208:SF36">
    <property type="entry name" value="LYSOZYME-RELATED"/>
    <property type="match status" value="1"/>
</dbReference>
<dbReference type="PATRIC" id="fig|1405.8.peg.909"/>
<evidence type="ECO:0000256" key="2">
    <source>
        <dbReference type="ARBA" id="ARBA00032390"/>
    </source>
</evidence>